<dbReference type="InterPro" id="IPR005646">
    <property type="entry name" value="FapA"/>
</dbReference>
<keyword evidence="1" id="KW-0175">Coiled coil</keyword>
<evidence type="ECO:0000313" key="3">
    <source>
        <dbReference type="EMBL" id="KOO38786.1"/>
    </source>
</evidence>
<dbReference type="PANTHER" id="PTHR38032:SF1">
    <property type="entry name" value="RNA-BINDING PROTEIN KHPB N-TERMINAL DOMAIN-CONTAINING PROTEIN"/>
    <property type="match status" value="1"/>
</dbReference>
<protein>
    <recommendedName>
        <fullName evidence="2">Flagellar Assembly Protein A N-terminal region domain-containing protein</fullName>
    </recommendedName>
</protein>
<proteinExistence type="predicted"/>
<feature type="domain" description="Flagellar Assembly Protein A N-terminal region" evidence="2">
    <location>
        <begin position="8"/>
        <end position="178"/>
    </location>
</feature>
<reference evidence="3" key="1">
    <citation type="submission" date="2015-08" db="EMBL/GenBank/DDBJ databases">
        <title>Complete DNA Sequence of Pseudomonas syringae pv. actinidiae, the Causal Agent of Kiwifruit Canker Disease.</title>
        <authorList>
            <person name="Rikkerink E.H.A."/>
            <person name="Fineran P.C."/>
        </authorList>
    </citation>
    <scope>NUCLEOTIDE SEQUENCE</scope>
    <source>
        <strain evidence="3">DSM 13666</strain>
    </source>
</reference>
<dbReference type="RefSeq" id="WP_053430961.1">
    <property type="nucleotide sequence ID" value="NZ_CP040441.1"/>
</dbReference>
<organism evidence="3">
    <name type="scientific">Halalkalibacterium halodurans</name>
    <name type="common">Bacillus halodurans</name>
    <dbReference type="NCBI Taxonomy" id="86665"/>
    <lineage>
        <taxon>Bacteria</taxon>
        <taxon>Bacillati</taxon>
        <taxon>Bacillota</taxon>
        <taxon>Bacilli</taxon>
        <taxon>Bacillales</taxon>
        <taxon>Bacillaceae</taxon>
        <taxon>Halalkalibacterium (ex Joshi et al. 2022)</taxon>
    </lineage>
</organism>
<gene>
    <name evidence="3" type="ORF">AMD02_07840</name>
</gene>
<dbReference type="AlphaFoldDB" id="A0A0M0KIU4"/>
<dbReference type="Pfam" id="PF20250">
    <property type="entry name" value="FapA_N"/>
    <property type="match status" value="1"/>
</dbReference>
<accession>A0A0M0KIU4</accession>
<dbReference type="Pfam" id="PF03961">
    <property type="entry name" value="FapA"/>
    <property type="match status" value="1"/>
</dbReference>
<evidence type="ECO:0000259" key="2">
    <source>
        <dbReference type="Pfam" id="PF20250"/>
    </source>
</evidence>
<dbReference type="EMBL" id="LILD01000001">
    <property type="protein sequence ID" value="KOO38786.1"/>
    <property type="molecule type" value="Genomic_DNA"/>
</dbReference>
<dbReference type="InterPro" id="IPR046865">
    <property type="entry name" value="FapA_b_solenoid"/>
</dbReference>
<dbReference type="PANTHER" id="PTHR38032">
    <property type="entry name" value="POLYMERASE-RELATED"/>
    <property type="match status" value="1"/>
</dbReference>
<feature type="coiled-coil region" evidence="1">
    <location>
        <begin position="341"/>
        <end position="413"/>
    </location>
</feature>
<sequence>MSKLDTIFEVIISRDKMEATLKQHEPFPEDHPVTKDELLSFMKEHGVVFGVKESVIDQVVKSEKGLTSSVKVAEGLQPQNGKHGYLQPIQHEEEERDVHSISAMNLRDVLSIPEVKQGQVIGKKIPATLGEDGMNVLGEPIKAKPGREFVLRPGKNSTVDEANGTLVAAVDGQMSVDKRTIHVYPVYEVPGDLTMKHGNISFIGNVIIRGHVPDGFVVKAGGDIRVFGTVEGATLEAGGSIFVGAGIVGQNRGCIRAEGGLHTTFINQAKVEVGGDIEVVQSILHSTCTAGGKIICTRGKGNIVGGVLSAEDHIYAKEIGNSMHTKTSLYIGAKEKWVTKEKQLAKEYKTTEEELKKLSLLLQKFQELEKENGLTANGRVQRLRVKNTLVQVKEKHEQIKEQLEDVQEKLTLNQAGSIVVEQTLYPNVSAHFGKYRRKIVSNHSNVKLSLVDQEIQLSSR</sequence>
<dbReference type="InterPro" id="IPR046866">
    <property type="entry name" value="FapA_N"/>
</dbReference>
<evidence type="ECO:0000256" key="1">
    <source>
        <dbReference type="SAM" id="Coils"/>
    </source>
</evidence>
<dbReference type="PATRIC" id="fig|136160.3.peg.1896"/>
<dbReference type="GeneID" id="87597950"/>
<name>A0A0M0KIU4_ALKHA</name>
<comment type="caution">
    <text evidence="3">The sequence shown here is derived from an EMBL/GenBank/DDBJ whole genome shotgun (WGS) entry which is preliminary data.</text>
</comment>